<evidence type="ECO:0000256" key="1">
    <source>
        <dbReference type="SAM" id="Phobius"/>
    </source>
</evidence>
<feature type="transmembrane region" description="Helical" evidence="1">
    <location>
        <begin position="212"/>
        <end position="230"/>
    </location>
</feature>
<name>A0ABQ1EAY3_9CLOT</name>
<dbReference type="NCBIfam" id="NF038403">
    <property type="entry name" value="perm_prefix_1"/>
    <property type="match status" value="1"/>
</dbReference>
<comment type="caution">
    <text evidence="3">The sequence shown here is derived from an EMBL/GenBank/DDBJ whole genome shotgun (WGS) entry which is preliminary data.</text>
</comment>
<evidence type="ECO:0000259" key="2">
    <source>
        <dbReference type="Pfam" id="PF04892"/>
    </source>
</evidence>
<dbReference type="InterPro" id="IPR047928">
    <property type="entry name" value="Perm_prefix_1"/>
</dbReference>
<dbReference type="Pfam" id="PF04892">
    <property type="entry name" value="VanZ"/>
    <property type="match status" value="1"/>
</dbReference>
<feature type="domain" description="VanZ-like" evidence="2">
    <location>
        <begin position="152"/>
        <end position="286"/>
    </location>
</feature>
<evidence type="ECO:0000313" key="4">
    <source>
        <dbReference type="Proteomes" id="UP000663802"/>
    </source>
</evidence>
<sequence length="293" mass="33599">MKEIDKYIESIYKNADYNSDEVEDMKSEMKFHLIETVEELKKEGKSEEESIRIAIRRFGEIPQIKSELSSVIPITKKTLNTAVWASVSAIVLLIIFIIIAINQNGATVNLKGTILAFAIPIYIIIASTKLNNIIKLNQRINLKKELLILLLFIYILFLVGTSIFPMNTYPDFYRNMTYSINIVPLINLPENIIGMSNRGLTTFIIVRRFFKIFIRYIPLGILAPMLWPKFRTLKKSLLLGVIVYMGFSIAEVLMALTGMSLHGIWFDVDDMLVSMSGVLVGYFIYHTKWKKVL</sequence>
<keyword evidence="1" id="KW-0472">Membrane</keyword>
<feature type="transmembrane region" description="Helical" evidence="1">
    <location>
        <begin position="237"/>
        <end position="258"/>
    </location>
</feature>
<keyword evidence="4" id="KW-1185">Reference proteome</keyword>
<feature type="transmembrane region" description="Helical" evidence="1">
    <location>
        <begin position="264"/>
        <end position="285"/>
    </location>
</feature>
<keyword evidence="1" id="KW-0812">Transmembrane</keyword>
<organism evidence="3 4">
    <name type="scientific">Clostridium zeae</name>
    <dbReference type="NCBI Taxonomy" id="2759022"/>
    <lineage>
        <taxon>Bacteria</taxon>
        <taxon>Bacillati</taxon>
        <taxon>Bacillota</taxon>
        <taxon>Clostridia</taxon>
        <taxon>Eubacteriales</taxon>
        <taxon>Clostridiaceae</taxon>
        <taxon>Clostridium</taxon>
    </lineage>
</organism>
<feature type="transmembrane region" description="Helical" evidence="1">
    <location>
        <begin position="82"/>
        <end position="101"/>
    </location>
</feature>
<accession>A0ABQ1EAY3</accession>
<dbReference type="InterPro" id="IPR006976">
    <property type="entry name" value="VanZ-like"/>
</dbReference>
<feature type="transmembrane region" description="Helical" evidence="1">
    <location>
        <begin position="146"/>
        <end position="166"/>
    </location>
</feature>
<feature type="transmembrane region" description="Helical" evidence="1">
    <location>
        <begin position="113"/>
        <end position="134"/>
    </location>
</feature>
<dbReference type="RefSeq" id="WP_206870089.1">
    <property type="nucleotide sequence ID" value="NZ_BMBA01000002.1"/>
</dbReference>
<evidence type="ECO:0000313" key="3">
    <source>
        <dbReference type="EMBL" id="GFZ31800.1"/>
    </source>
</evidence>
<reference evidence="3 4" key="1">
    <citation type="journal article" date="2021" name="Int. J. Syst. Evol. Microbiol.">
        <title>Clostridium zeae sp. nov., isolated from corn silage.</title>
        <authorList>
            <person name="Kobayashi H."/>
            <person name="Tanizawa Y."/>
            <person name="Yagura M."/>
            <person name="Sakamoto M."/>
            <person name="Ohkuma M."/>
            <person name="Tohno M."/>
        </authorList>
    </citation>
    <scope>NUCLEOTIDE SEQUENCE [LARGE SCALE GENOMIC DNA]</scope>
    <source>
        <strain evidence="3 4">CSC2</strain>
    </source>
</reference>
<protein>
    <recommendedName>
        <fullName evidence="2">VanZ-like domain-containing protein</fullName>
    </recommendedName>
</protein>
<dbReference type="Proteomes" id="UP000663802">
    <property type="component" value="Unassembled WGS sequence"/>
</dbReference>
<dbReference type="EMBL" id="BMBA01000002">
    <property type="protein sequence ID" value="GFZ31800.1"/>
    <property type="molecule type" value="Genomic_DNA"/>
</dbReference>
<gene>
    <name evidence="3" type="ORF">CSC2_23260</name>
</gene>
<proteinExistence type="predicted"/>
<keyword evidence="1" id="KW-1133">Transmembrane helix</keyword>